<sequence>MSRALQFRSAQLQASKGISLKWDDQVLDLLVLKVDFDGDYPLEGAKQVDTVADRYLARALRKCQAAKDLIRAAAAAETRAAP</sequence>
<proteinExistence type="predicted"/>
<dbReference type="EMBL" id="BLLF01000874">
    <property type="protein sequence ID" value="GFH15612.1"/>
    <property type="molecule type" value="Genomic_DNA"/>
</dbReference>
<comment type="caution">
    <text evidence="1">The sequence shown here is derived from an EMBL/GenBank/DDBJ whole genome shotgun (WGS) entry which is preliminary data.</text>
</comment>
<reference evidence="1 2" key="1">
    <citation type="submission" date="2020-02" db="EMBL/GenBank/DDBJ databases">
        <title>Draft genome sequence of Haematococcus lacustris strain NIES-144.</title>
        <authorList>
            <person name="Morimoto D."/>
            <person name="Nakagawa S."/>
            <person name="Yoshida T."/>
            <person name="Sawayama S."/>
        </authorList>
    </citation>
    <scope>NUCLEOTIDE SEQUENCE [LARGE SCALE GENOMIC DNA]</scope>
    <source>
        <strain evidence="1 2">NIES-144</strain>
    </source>
</reference>
<organism evidence="1 2">
    <name type="scientific">Haematococcus lacustris</name>
    <name type="common">Green alga</name>
    <name type="synonym">Haematococcus pluvialis</name>
    <dbReference type="NCBI Taxonomy" id="44745"/>
    <lineage>
        <taxon>Eukaryota</taxon>
        <taxon>Viridiplantae</taxon>
        <taxon>Chlorophyta</taxon>
        <taxon>core chlorophytes</taxon>
        <taxon>Chlorophyceae</taxon>
        <taxon>CS clade</taxon>
        <taxon>Chlamydomonadales</taxon>
        <taxon>Haematococcaceae</taxon>
        <taxon>Haematococcus</taxon>
    </lineage>
</organism>
<dbReference type="AlphaFoldDB" id="A0A699ZIT7"/>
<gene>
    <name evidence="1" type="ORF">HaLaN_11866</name>
</gene>
<name>A0A699ZIT7_HAELA</name>
<accession>A0A699ZIT7</accession>
<dbReference type="Proteomes" id="UP000485058">
    <property type="component" value="Unassembled WGS sequence"/>
</dbReference>
<evidence type="ECO:0000313" key="1">
    <source>
        <dbReference type="EMBL" id="GFH15612.1"/>
    </source>
</evidence>
<keyword evidence="2" id="KW-1185">Reference proteome</keyword>
<protein>
    <submittedName>
        <fullName evidence="1">Uncharacterized protein</fullName>
    </submittedName>
</protein>
<evidence type="ECO:0000313" key="2">
    <source>
        <dbReference type="Proteomes" id="UP000485058"/>
    </source>
</evidence>